<proteinExistence type="predicted"/>
<evidence type="ECO:0000256" key="1">
    <source>
        <dbReference type="SAM" id="Phobius"/>
    </source>
</evidence>
<gene>
    <name evidence="2" type="ORF">BVRB_027230</name>
</gene>
<feature type="transmembrane region" description="Helical" evidence="1">
    <location>
        <begin position="94"/>
        <end position="117"/>
    </location>
</feature>
<organism evidence="2 3">
    <name type="scientific">Beta vulgaris subsp. vulgaris</name>
    <name type="common">Beet</name>
    <dbReference type="NCBI Taxonomy" id="3555"/>
    <lineage>
        <taxon>Eukaryota</taxon>
        <taxon>Viridiplantae</taxon>
        <taxon>Streptophyta</taxon>
        <taxon>Embryophyta</taxon>
        <taxon>Tracheophyta</taxon>
        <taxon>Spermatophyta</taxon>
        <taxon>Magnoliopsida</taxon>
        <taxon>eudicotyledons</taxon>
        <taxon>Gunneridae</taxon>
        <taxon>Pentapetalae</taxon>
        <taxon>Caryophyllales</taxon>
        <taxon>Chenopodiaceae</taxon>
        <taxon>Betoideae</taxon>
        <taxon>Beta</taxon>
    </lineage>
</organism>
<keyword evidence="1" id="KW-1133">Transmembrane helix</keyword>
<feature type="transmembrane region" description="Helical" evidence="1">
    <location>
        <begin position="63"/>
        <end position="82"/>
    </location>
</feature>
<dbReference type="AlphaFoldDB" id="A0A0J8B1U7"/>
<feature type="non-terminal residue" evidence="2">
    <location>
        <position position="1"/>
    </location>
</feature>
<evidence type="ECO:0000313" key="3">
    <source>
        <dbReference type="Proteomes" id="UP000035740"/>
    </source>
</evidence>
<dbReference type="Gramene" id="KMS93857">
    <property type="protein sequence ID" value="KMS93857"/>
    <property type="gene ID" value="BVRB_027230"/>
</dbReference>
<name>A0A0J8B1U7_BETVV</name>
<evidence type="ECO:0000313" key="2">
    <source>
        <dbReference type="EMBL" id="KMS93857.1"/>
    </source>
</evidence>
<feature type="transmembrane region" description="Helical" evidence="1">
    <location>
        <begin position="33"/>
        <end position="56"/>
    </location>
</feature>
<keyword evidence="3" id="KW-1185">Reference proteome</keyword>
<keyword evidence="1" id="KW-0472">Membrane</keyword>
<reference evidence="2 3" key="1">
    <citation type="journal article" date="2014" name="Nature">
        <title>The genome of the recently domesticated crop plant sugar beet (Beta vulgaris).</title>
        <authorList>
            <person name="Dohm J.C."/>
            <person name="Minoche A.E."/>
            <person name="Holtgrawe D."/>
            <person name="Capella-Gutierrez S."/>
            <person name="Zakrzewski F."/>
            <person name="Tafer H."/>
            <person name="Rupp O."/>
            <person name="Sorensen T.R."/>
            <person name="Stracke R."/>
            <person name="Reinhardt R."/>
            <person name="Goesmann A."/>
            <person name="Kraft T."/>
            <person name="Schulz B."/>
            <person name="Stadler P.F."/>
            <person name="Schmidt T."/>
            <person name="Gabaldon T."/>
            <person name="Lehrach H."/>
            <person name="Weisshaar B."/>
            <person name="Himmelbauer H."/>
        </authorList>
    </citation>
    <scope>NUCLEOTIDE SEQUENCE [LARGE SCALE GENOMIC DNA]</scope>
    <source>
        <tissue evidence="2">Taproot</tissue>
    </source>
</reference>
<protein>
    <submittedName>
        <fullName evidence="2">Uncharacterized protein</fullName>
    </submittedName>
</protein>
<dbReference type="EMBL" id="KQ098310">
    <property type="protein sequence ID" value="KMS93857.1"/>
    <property type="molecule type" value="Genomic_DNA"/>
</dbReference>
<dbReference type="Proteomes" id="UP000035740">
    <property type="component" value="Unassembled WGS sequence"/>
</dbReference>
<sequence length="145" mass="15784">ILSCLCLSWGIGILSLAAWIGMSSSPDNGSNNTASYLMFALGLLVSFSSILGIMGVRTMRRGYITTFACMFWALIALQIAFLSTMLSMSIPFHLPWAIGIVAVLALCIQGAGSVVAWQLQRDLRHVLPDHFDYYQSIPGSTDLYA</sequence>
<accession>A0A0J8B1U7</accession>
<keyword evidence="1" id="KW-0812">Transmembrane</keyword>